<feature type="region of interest" description="Disordered" evidence="1">
    <location>
        <begin position="141"/>
        <end position="245"/>
    </location>
</feature>
<feature type="region of interest" description="Disordered" evidence="1">
    <location>
        <begin position="272"/>
        <end position="292"/>
    </location>
</feature>
<feature type="compositionally biased region" description="Basic and acidic residues" evidence="1">
    <location>
        <begin position="214"/>
        <end position="228"/>
    </location>
</feature>
<dbReference type="GO" id="GO:0030490">
    <property type="term" value="P:maturation of SSU-rRNA"/>
    <property type="evidence" value="ECO:0007669"/>
    <property type="project" value="TreeGrafter"/>
</dbReference>
<feature type="non-terminal residue" evidence="2">
    <location>
        <position position="1"/>
    </location>
</feature>
<proteinExistence type="evidence at transcript level"/>
<feature type="compositionally biased region" description="Basic residues" evidence="1">
    <location>
        <begin position="142"/>
        <end position="167"/>
    </location>
</feature>
<dbReference type="PANTHER" id="PTHR23325">
    <property type="entry name" value="SERUM RESPONSE FACTOR-BINDING"/>
    <property type="match status" value="1"/>
</dbReference>
<name>U5ES08_9DIPT</name>
<reference evidence="2" key="1">
    <citation type="journal article" date="2014" name="Insect Biochem. Mol. Biol.">
        <title>An insight into the sialome of the frog biting fly, Corethrella appendiculata.</title>
        <authorList>
            <person name="Ribeiro J.M.C."/>
            <person name="Chagas A.C."/>
            <person name="Pham V.M."/>
            <person name="Lounibos L.P."/>
            <person name="Calvo E."/>
        </authorList>
    </citation>
    <scope>NUCLEOTIDE SEQUENCE</scope>
    <source>
        <tissue evidence="2">Salivary glands</tissue>
    </source>
</reference>
<dbReference type="GO" id="GO:0005634">
    <property type="term" value="C:nucleus"/>
    <property type="evidence" value="ECO:0007669"/>
    <property type="project" value="TreeGrafter"/>
</dbReference>
<dbReference type="InterPro" id="IPR037393">
    <property type="entry name" value="Bud22/SRFB1"/>
</dbReference>
<sequence length="403" mass="47082">EIKTLKNKIKIAKKYILQKLIRELKLWSNKTKNENSAAATSSERIEKKIENFKLQIEHLKTISPLDLTKKLLKFNPKLNRHQENSDSSAVKYKKLLYKRIYEHKQMAENLKEIRKQFSLESLIECIANFSSNLEELKEIRKSSKAKKMKKPFGKNKTSKKFNKKRAKSLSGGKKVKSDTKSNKPEVEVDSSDKQETPVVKTNDVASKIKNKKSHKEELKSKTPDKQKETPVVLKPKVKKNKPDKIPQVPETVTITDSFFKTTKGTDYVATIPHLKMDEEKPKPESNEIHDLNRKRRFKDTDINKKHFDKKPKFAENHRVDNTIDEDLHPSWKAKQKQKGIKSFQGKKILFDDDDSRKTVEQIQPTLNKNSFEQEENLHPSWAAKKKEKQIHQFQGKKIVFEME</sequence>
<accession>U5ES08</accession>
<dbReference type="GO" id="GO:0030686">
    <property type="term" value="C:90S preribosome"/>
    <property type="evidence" value="ECO:0007669"/>
    <property type="project" value="TreeGrafter"/>
</dbReference>
<feature type="compositionally biased region" description="Basic and acidic residues" evidence="1">
    <location>
        <begin position="175"/>
        <end position="195"/>
    </location>
</feature>
<protein>
    <submittedName>
        <fullName evidence="2">Putative collagen-like protein</fullName>
    </submittedName>
</protein>
<feature type="compositionally biased region" description="Basic and acidic residues" evidence="1">
    <location>
        <begin position="274"/>
        <end position="291"/>
    </location>
</feature>
<dbReference type="AlphaFoldDB" id="U5ES08"/>
<keyword evidence="2" id="KW-0176">Collagen</keyword>
<organism evidence="2">
    <name type="scientific">Corethrella appendiculata</name>
    <dbReference type="NCBI Taxonomy" id="1370023"/>
    <lineage>
        <taxon>Eukaryota</taxon>
        <taxon>Metazoa</taxon>
        <taxon>Ecdysozoa</taxon>
        <taxon>Arthropoda</taxon>
        <taxon>Hexapoda</taxon>
        <taxon>Insecta</taxon>
        <taxon>Pterygota</taxon>
        <taxon>Neoptera</taxon>
        <taxon>Endopterygota</taxon>
        <taxon>Diptera</taxon>
        <taxon>Nematocera</taxon>
        <taxon>Culicoidea</taxon>
        <taxon>Chaoboridae</taxon>
        <taxon>Corethrella</taxon>
    </lineage>
</organism>
<evidence type="ECO:0000256" key="1">
    <source>
        <dbReference type="SAM" id="MobiDB-lite"/>
    </source>
</evidence>
<evidence type="ECO:0000313" key="2">
    <source>
        <dbReference type="EMBL" id="JAB54850.1"/>
    </source>
</evidence>
<dbReference type="EMBL" id="GANO01005021">
    <property type="protein sequence ID" value="JAB54850.1"/>
    <property type="molecule type" value="mRNA"/>
</dbReference>
<dbReference type="GO" id="GO:0005581">
    <property type="term" value="C:collagen trimer"/>
    <property type="evidence" value="ECO:0007669"/>
    <property type="project" value="UniProtKB-KW"/>
</dbReference>
<dbReference type="PANTHER" id="PTHR23325:SF1">
    <property type="entry name" value="SERUM RESPONSE FACTOR-BINDING PROTEIN 1"/>
    <property type="match status" value="1"/>
</dbReference>